<dbReference type="PANTHER" id="PTHR47723">
    <property type="entry name" value="OS05G0353850 PROTEIN"/>
    <property type="match status" value="1"/>
</dbReference>
<protein>
    <recommendedName>
        <fullName evidence="1">RNase H type-1 domain-containing protein</fullName>
    </recommendedName>
</protein>
<accession>A0A8X8ZI20</accession>
<dbReference type="PANTHER" id="PTHR47723:SF19">
    <property type="entry name" value="POLYNUCLEOTIDYL TRANSFERASE, RIBONUCLEASE H-LIKE SUPERFAMILY PROTEIN"/>
    <property type="match status" value="1"/>
</dbReference>
<dbReference type="PROSITE" id="PS50879">
    <property type="entry name" value="RNASE_H_1"/>
    <property type="match status" value="1"/>
</dbReference>
<dbReference type="AlphaFoldDB" id="A0A8X8ZI20"/>
<dbReference type="GO" id="GO:0004523">
    <property type="term" value="F:RNA-DNA hybrid ribonuclease activity"/>
    <property type="evidence" value="ECO:0007669"/>
    <property type="project" value="InterPro"/>
</dbReference>
<dbReference type="EMBL" id="PNBA02000012">
    <property type="protein sequence ID" value="KAG6405842.1"/>
    <property type="molecule type" value="Genomic_DNA"/>
</dbReference>
<dbReference type="InterPro" id="IPR036397">
    <property type="entry name" value="RNaseH_sf"/>
</dbReference>
<reference evidence="2" key="1">
    <citation type="submission" date="2018-01" db="EMBL/GenBank/DDBJ databases">
        <authorList>
            <person name="Mao J.F."/>
        </authorList>
    </citation>
    <scope>NUCLEOTIDE SEQUENCE</scope>
    <source>
        <strain evidence="2">Huo1</strain>
        <tissue evidence="2">Leaf</tissue>
    </source>
</reference>
<dbReference type="InterPro" id="IPR002156">
    <property type="entry name" value="RNaseH_domain"/>
</dbReference>
<evidence type="ECO:0000313" key="2">
    <source>
        <dbReference type="EMBL" id="KAG6405842.1"/>
    </source>
</evidence>
<dbReference type="InterPro" id="IPR053151">
    <property type="entry name" value="RNase_H-like"/>
</dbReference>
<dbReference type="InterPro" id="IPR044730">
    <property type="entry name" value="RNase_H-like_dom_plant"/>
</dbReference>
<evidence type="ECO:0000259" key="1">
    <source>
        <dbReference type="PROSITE" id="PS50879"/>
    </source>
</evidence>
<sequence>MEVILAVGMRLVDGMVLIGMGDFGNVGVSGIGNSGFPYDILAHRQEIRDFWVNNSWNEAQIRSLLPQLGVPNEIISKILDVPIDGTGQLQWAISVKVIDPSQWKGLVPSVRIMFPWRKKDRTTQPRIIRWNLPQPSWIKLNTDASFLGYQHMGGGGGVIRDECGRILGSFAEPLRAESAKETELMALNRGIEIAKGLGNEVWIETDSLEMVNLIKKESRGAAQIRHLVTDIRNKLRGLNFKITHICREGNKVAGYLAKQGGNREDQITFDQNSAQPMVKALARMDRMVIPNVRE</sequence>
<organism evidence="2">
    <name type="scientific">Salvia splendens</name>
    <name type="common">Scarlet sage</name>
    <dbReference type="NCBI Taxonomy" id="180675"/>
    <lineage>
        <taxon>Eukaryota</taxon>
        <taxon>Viridiplantae</taxon>
        <taxon>Streptophyta</taxon>
        <taxon>Embryophyta</taxon>
        <taxon>Tracheophyta</taxon>
        <taxon>Spermatophyta</taxon>
        <taxon>Magnoliopsida</taxon>
        <taxon>eudicotyledons</taxon>
        <taxon>Gunneridae</taxon>
        <taxon>Pentapetalae</taxon>
        <taxon>asterids</taxon>
        <taxon>lamiids</taxon>
        <taxon>Lamiales</taxon>
        <taxon>Lamiaceae</taxon>
        <taxon>Nepetoideae</taxon>
        <taxon>Mentheae</taxon>
        <taxon>Salviinae</taxon>
        <taxon>Salvia</taxon>
        <taxon>Salvia subgen. Calosphace</taxon>
        <taxon>core Calosphace</taxon>
    </lineage>
</organism>
<feature type="domain" description="RNase H type-1" evidence="1">
    <location>
        <begin position="134"/>
        <end position="262"/>
    </location>
</feature>
<dbReference type="SUPFAM" id="SSF53098">
    <property type="entry name" value="Ribonuclease H-like"/>
    <property type="match status" value="1"/>
</dbReference>
<dbReference type="CDD" id="cd06222">
    <property type="entry name" value="RNase_H_like"/>
    <property type="match status" value="1"/>
</dbReference>
<keyword evidence="3" id="KW-1185">Reference proteome</keyword>
<name>A0A8X8ZI20_SALSN</name>
<proteinExistence type="predicted"/>
<gene>
    <name evidence="2" type="ORF">SASPL_133436</name>
</gene>
<dbReference type="InterPro" id="IPR012337">
    <property type="entry name" value="RNaseH-like_sf"/>
</dbReference>
<dbReference type="Gene3D" id="3.30.420.10">
    <property type="entry name" value="Ribonuclease H-like superfamily/Ribonuclease H"/>
    <property type="match status" value="1"/>
</dbReference>
<comment type="caution">
    <text evidence="2">The sequence shown here is derived from an EMBL/GenBank/DDBJ whole genome shotgun (WGS) entry which is preliminary data.</text>
</comment>
<reference evidence="2" key="2">
    <citation type="submission" date="2020-08" db="EMBL/GenBank/DDBJ databases">
        <title>Plant Genome Project.</title>
        <authorList>
            <person name="Zhang R.-G."/>
        </authorList>
    </citation>
    <scope>NUCLEOTIDE SEQUENCE</scope>
    <source>
        <strain evidence="2">Huo1</strain>
        <tissue evidence="2">Leaf</tissue>
    </source>
</reference>
<dbReference type="GO" id="GO:0003676">
    <property type="term" value="F:nucleic acid binding"/>
    <property type="evidence" value="ECO:0007669"/>
    <property type="project" value="InterPro"/>
</dbReference>
<evidence type="ECO:0000313" key="3">
    <source>
        <dbReference type="Proteomes" id="UP000298416"/>
    </source>
</evidence>
<dbReference type="Proteomes" id="UP000298416">
    <property type="component" value="Unassembled WGS sequence"/>
</dbReference>
<dbReference type="Pfam" id="PF13456">
    <property type="entry name" value="RVT_3"/>
    <property type="match status" value="1"/>
</dbReference>